<organism evidence="8 9">
    <name type="scientific">Phasianus colchicus</name>
    <name type="common">Common pheasant</name>
    <dbReference type="NCBI Taxonomy" id="9054"/>
    <lineage>
        <taxon>Eukaryota</taxon>
        <taxon>Metazoa</taxon>
        <taxon>Chordata</taxon>
        <taxon>Craniata</taxon>
        <taxon>Vertebrata</taxon>
        <taxon>Euteleostomi</taxon>
        <taxon>Archelosauria</taxon>
        <taxon>Archosauria</taxon>
        <taxon>Dinosauria</taxon>
        <taxon>Saurischia</taxon>
        <taxon>Theropoda</taxon>
        <taxon>Coelurosauria</taxon>
        <taxon>Aves</taxon>
        <taxon>Neognathae</taxon>
        <taxon>Galloanserae</taxon>
        <taxon>Galliformes</taxon>
        <taxon>Phasianidae</taxon>
        <taxon>Phasianinae</taxon>
        <taxon>Phasianus</taxon>
    </lineage>
</organism>
<dbReference type="GO" id="GO:0051146">
    <property type="term" value="P:striated muscle cell differentiation"/>
    <property type="evidence" value="ECO:0007669"/>
    <property type="project" value="TreeGrafter"/>
</dbReference>
<dbReference type="Ensembl" id="ENSPCLT00000032657.1">
    <property type="protein sequence ID" value="ENSPCLP00000023503.1"/>
    <property type="gene ID" value="ENSPCLG00000020767.1"/>
</dbReference>
<dbReference type="GO" id="GO:0030552">
    <property type="term" value="F:cAMP binding"/>
    <property type="evidence" value="ECO:0007669"/>
    <property type="project" value="TreeGrafter"/>
</dbReference>
<evidence type="ECO:0000256" key="5">
    <source>
        <dbReference type="ARBA" id="ARBA00023136"/>
    </source>
</evidence>
<evidence type="ECO:0000256" key="1">
    <source>
        <dbReference type="ARBA" id="ARBA00004141"/>
    </source>
</evidence>
<feature type="transmembrane region" description="Helical" evidence="6">
    <location>
        <begin position="51"/>
        <end position="71"/>
    </location>
</feature>
<evidence type="ECO:0000259" key="7">
    <source>
        <dbReference type="Pfam" id="PF04831"/>
    </source>
</evidence>
<evidence type="ECO:0000256" key="2">
    <source>
        <dbReference type="ARBA" id="ARBA00007146"/>
    </source>
</evidence>
<dbReference type="GO" id="GO:0042391">
    <property type="term" value="P:regulation of membrane potential"/>
    <property type="evidence" value="ECO:0007669"/>
    <property type="project" value="TreeGrafter"/>
</dbReference>
<feature type="domain" description="POPDC1-3" evidence="7">
    <location>
        <begin position="26"/>
        <end position="251"/>
    </location>
</feature>
<comment type="similarity">
    <text evidence="2">Belongs to the popeye family.</text>
</comment>
<dbReference type="GO" id="GO:0007507">
    <property type="term" value="P:heart development"/>
    <property type="evidence" value="ECO:0007669"/>
    <property type="project" value="TreeGrafter"/>
</dbReference>
<dbReference type="Pfam" id="PF04831">
    <property type="entry name" value="POPDC1-3"/>
    <property type="match status" value="1"/>
</dbReference>
<proteinExistence type="inferred from homology"/>
<reference evidence="8" key="2">
    <citation type="submission" date="2025-09" db="UniProtKB">
        <authorList>
            <consortium name="Ensembl"/>
        </authorList>
    </citation>
    <scope>IDENTIFICATION</scope>
</reference>
<dbReference type="PANTHER" id="PTHR12101">
    <property type="entry name" value="POPEYE DOMAIN CONTAINING PROTEIN"/>
    <property type="match status" value="1"/>
</dbReference>
<evidence type="ECO:0000256" key="4">
    <source>
        <dbReference type="ARBA" id="ARBA00022989"/>
    </source>
</evidence>
<evidence type="ECO:0000256" key="6">
    <source>
        <dbReference type="SAM" id="Phobius"/>
    </source>
</evidence>
<dbReference type="Proteomes" id="UP000472261">
    <property type="component" value="Unplaced"/>
</dbReference>
<name>A0A669QYN2_PHACC</name>
<keyword evidence="9" id="KW-1185">Reference proteome</keyword>
<dbReference type="PANTHER" id="PTHR12101:SF15">
    <property type="entry name" value="POPEYE DOMAIN-CONTAINING PROTEIN 2"/>
    <property type="match status" value="1"/>
</dbReference>
<dbReference type="InterPro" id="IPR006916">
    <property type="entry name" value="POPDC1-3"/>
</dbReference>
<keyword evidence="4 6" id="KW-1133">Transmembrane helix</keyword>
<reference evidence="8" key="1">
    <citation type="submission" date="2025-08" db="UniProtKB">
        <authorList>
            <consortium name="Ensembl"/>
        </authorList>
    </citation>
    <scope>IDENTIFICATION</scope>
</reference>
<dbReference type="OMA" id="KCTESLV"/>
<dbReference type="GO" id="GO:0007519">
    <property type="term" value="P:skeletal muscle tissue development"/>
    <property type="evidence" value="ECO:0007669"/>
    <property type="project" value="TreeGrafter"/>
</dbReference>
<accession>A0A669QYN2</accession>
<dbReference type="InterPro" id="IPR018490">
    <property type="entry name" value="cNMP-bd_dom_sf"/>
</dbReference>
<evidence type="ECO:0000256" key="3">
    <source>
        <dbReference type="ARBA" id="ARBA00022692"/>
    </source>
</evidence>
<keyword evidence="3 6" id="KW-0812">Transmembrane</keyword>
<dbReference type="SUPFAM" id="SSF51206">
    <property type="entry name" value="cAMP-binding domain-like"/>
    <property type="match status" value="1"/>
</dbReference>
<dbReference type="GO" id="GO:0042383">
    <property type="term" value="C:sarcolemma"/>
    <property type="evidence" value="ECO:0007669"/>
    <property type="project" value="TreeGrafter"/>
</dbReference>
<keyword evidence="5 6" id="KW-0472">Membrane</keyword>
<protein>
    <submittedName>
        <fullName evidence="8">Popeye domain containing 2</fullName>
    </submittedName>
</protein>
<dbReference type="InterPro" id="IPR055272">
    <property type="entry name" value="POPDC1-3_dom"/>
</dbReference>
<comment type="subcellular location">
    <subcellularLocation>
        <location evidence="1">Membrane</location>
        <topology evidence="1">Multi-pass membrane protein</topology>
    </subcellularLocation>
</comment>
<feature type="transmembrane region" description="Helical" evidence="6">
    <location>
        <begin position="77"/>
        <end position="97"/>
    </location>
</feature>
<dbReference type="AlphaFoldDB" id="A0A669QYN2"/>
<evidence type="ECO:0000313" key="8">
    <source>
        <dbReference type="Ensembl" id="ENSPCLP00000023503.1"/>
    </source>
</evidence>
<sequence length="429" mass="48650">MSTSSPSWDQAVLQPPACDAWKVHMEGAAYHLASCIVLLGYMGGSGIFGSLYIFGLLAPGYFCYALWGWLSACGLDILVWNALLVLTCVLQLAHLAYRLRRDTVPEEFELLYKAMYLPLQVPLEVYREIVKCCEEQVQSLGRDQNYAVEGKTPIDRLSLLLSGRIRVSQDGQFLHYIFPYQFLDSPEWESLRPSEEGTFQVTLTAETDCSYITWPRRRLYLLLRKDRYIARLFSSHLGYDISEKLYSLNEKLFAKFGLRFDIRLPSLYHVLGCRAHRSLTMGWTGPWNPLHSLHHHHHLLRALGPPGPRATCWPLRTSGATFLLPAKDKLPWLPRRPLSSREQQAVWIPSPPGGRVYSHTFLTRWTLCSTHQNVCLHGHGHSGHLPLHSLLQPAGPRVILWFGMSAGLVPWHSNTAASSMSCSQDLCSL</sequence>
<evidence type="ECO:0000313" key="9">
    <source>
        <dbReference type="Proteomes" id="UP000472261"/>
    </source>
</evidence>